<evidence type="ECO:0000256" key="3">
    <source>
        <dbReference type="ARBA" id="ARBA00023013"/>
    </source>
</evidence>
<dbReference type="PIRSF" id="PIRSF017811">
    <property type="entry name" value="CDK_inhib_pln"/>
    <property type="match status" value="1"/>
</dbReference>
<name>A0A6J1IIT9_CUCMA</name>
<sequence>MGKYIKKSKSSREITLIDASQSSSYIGVRTRAKTLALQRLQKVSNSPQPSSSPATSGSYLQLRSRRLQKPMSIAVANESRKQKLTQRSADARGRRVNVDSRGSSRLGVCSVAAGSIESVSRRRVDGDVKEAAAAVAVVEEIVVKKSEVQEIVNILDIGAQEDASFGENNLEFEGRTSRESTPCSLIRKADSIRTPSSSTKVSSTTDDRIQLQNSSATDVPTAQEVDDFFNWAEGEQQRKFIEKYNYDPVTDKPLPGRYEWEKLDD</sequence>
<organism evidence="7 8">
    <name type="scientific">Cucurbita maxima</name>
    <name type="common">Pumpkin</name>
    <name type="synonym">Winter squash</name>
    <dbReference type="NCBI Taxonomy" id="3661"/>
    <lineage>
        <taxon>Eukaryota</taxon>
        <taxon>Viridiplantae</taxon>
        <taxon>Streptophyta</taxon>
        <taxon>Embryophyta</taxon>
        <taxon>Tracheophyta</taxon>
        <taxon>Spermatophyta</taxon>
        <taxon>Magnoliopsida</taxon>
        <taxon>eudicotyledons</taxon>
        <taxon>Gunneridae</taxon>
        <taxon>Pentapetalae</taxon>
        <taxon>rosids</taxon>
        <taxon>fabids</taxon>
        <taxon>Cucurbitales</taxon>
        <taxon>Cucurbitaceae</taxon>
        <taxon>Cucurbiteae</taxon>
        <taxon>Cucurbita</taxon>
    </lineage>
</organism>
<proteinExistence type="inferred from homology"/>
<reference evidence="8" key="1">
    <citation type="submission" date="2025-08" db="UniProtKB">
        <authorList>
            <consortium name="RefSeq"/>
        </authorList>
    </citation>
    <scope>IDENTIFICATION</scope>
    <source>
        <tissue evidence="8">Young leaves</tissue>
    </source>
</reference>
<dbReference type="GeneID" id="111473647"/>
<keyword evidence="4" id="KW-0131">Cell cycle</keyword>
<dbReference type="GO" id="GO:0005654">
    <property type="term" value="C:nucleoplasm"/>
    <property type="evidence" value="ECO:0007669"/>
    <property type="project" value="UniProtKB-SubCell"/>
</dbReference>
<dbReference type="GO" id="GO:0004861">
    <property type="term" value="F:cyclin-dependent protein serine/threonine kinase inhibitor activity"/>
    <property type="evidence" value="ECO:0007669"/>
    <property type="project" value="InterPro"/>
</dbReference>
<comment type="subcellular location">
    <subcellularLocation>
        <location evidence="1">Nucleus</location>
        <location evidence="1">Nucleoplasm</location>
    </subcellularLocation>
</comment>
<comment type="similarity">
    <text evidence="2">Belongs to the CDI family. ICK/KRP subfamily.</text>
</comment>
<dbReference type="AlphaFoldDB" id="A0A6J1IIT9"/>
<dbReference type="Proteomes" id="UP000504608">
    <property type="component" value="Unplaced"/>
</dbReference>
<keyword evidence="7" id="KW-1185">Reference proteome</keyword>
<feature type="compositionally biased region" description="Basic and acidic residues" evidence="5">
    <location>
        <begin position="89"/>
        <end position="98"/>
    </location>
</feature>
<keyword evidence="3 8" id="KW-0649">Protein kinase inhibitor</keyword>
<evidence type="ECO:0000256" key="1">
    <source>
        <dbReference type="ARBA" id="ARBA00004642"/>
    </source>
</evidence>
<accession>A0A6J1IIT9</accession>
<feature type="domain" description="Cyclin-dependent kinase inhibitor" evidence="6">
    <location>
        <begin position="220"/>
        <end position="263"/>
    </location>
</feature>
<dbReference type="InterPro" id="IPR003175">
    <property type="entry name" value="CDI_dom"/>
</dbReference>
<dbReference type="InterPro" id="IPR044898">
    <property type="entry name" value="CDI_dom_sf"/>
</dbReference>
<dbReference type="KEGG" id="cmax:111473647"/>
<dbReference type="PANTHER" id="PTHR46776">
    <property type="entry name" value="CYCLIN-DEPENDENT KINASE INHIBITOR 4-RELATED"/>
    <property type="match status" value="1"/>
</dbReference>
<feature type="compositionally biased region" description="Polar residues" evidence="5">
    <location>
        <begin position="41"/>
        <end position="59"/>
    </location>
</feature>
<dbReference type="OrthoDB" id="6373236at2759"/>
<dbReference type="RefSeq" id="XP_022974874.1">
    <property type="nucleotide sequence ID" value="XM_023119106.1"/>
</dbReference>
<gene>
    <name evidence="8" type="primary">LOC111473647</name>
</gene>
<dbReference type="Gene3D" id="4.10.365.10">
    <property type="entry name" value="p27"/>
    <property type="match status" value="1"/>
</dbReference>
<dbReference type="Pfam" id="PF02234">
    <property type="entry name" value="CDI"/>
    <property type="match status" value="1"/>
</dbReference>
<protein>
    <submittedName>
        <fullName evidence="8">Cyclin-dependent kinase inhibitor 5-like isoform X1</fullName>
    </submittedName>
</protein>
<dbReference type="GO" id="GO:0051726">
    <property type="term" value="P:regulation of cell cycle"/>
    <property type="evidence" value="ECO:0007669"/>
    <property type="project" value="InterPro"/>
</dbReference>
<evidence type="ECO:0000256" key="5">
    <source>
        <dbReference type="SAM" id="MobiDB-lite"/>
    </source>
</evidence>
<feature type="region of interest" description="Disordered" evidence="5">
    <location>
        <begin position="76"/>
        <end position="98"/>
    </location>
</feature>
<evidence type="ECO:0000256" key="4">
    <source>
        <dbReference type="ARBA" id="ARBA00023306"/>
    </source>
</evidence>
<evidence type="ECO:0000259" key="6">
    <source>
        <dbReference type="Pfam" id="PF02234"/>
    </source>
</evidence>
<dbReference type="InterPro" id="IPR044275">
    <property type="entry name" value="KRP"/>
</dbReference>
<evidence type="ECO:0000313" key="8">
    <source>
        <dbReference type="RefSeq" id="XP_022974874.1"/>
    </source>
</evidence>
<evidence type="ECO:0000256" key="2">
    <source>
        <dbReference type="ARBA" id="ARBA00010274"/>
    </source>
</evidence>
<feature type="region of interest" description="Disordered" evidence="5">
    <location>
        <begin position="40"/>
        <end position="59"/>
    </location>
</feature>
<evidence type="ECO:0000313" key="7">
    <source>
        <dbReference type="Proteomes" id="UP000504608"/>
    </source>
</evidence>